<evidence type="ECO:0000259" key="4">
    <source>
        <dbReference type="Pfam" id="PF00171"/>
    </source>
</evidence>
<reference evidence="6" key="1">
    <citation type="submission" date="2014-10" db="EMBL/GenBank/DDBJ databases">
        <title>Genome sequencing of Vitellibacter sp. D-24.</title>
        <authorList>
            <person name="Thevarajoo S."/>
            <person name="Selvaratnam C."/>
            <person name="Goh K.M."/>
            <person name="Chong C.S."/>
        </authorList>
    </citation>
    <scope>NUCLEOTIDE SEQUENCE [LARGE SCALE GENOMIC DNA]</scope>
    <source>
        <strain evidence="6">D-24</strain>
    </source>
</reference>
<keyword evidence="2" id="KW-0521">NADP</keyword>
<dbReference type="InterPro" id="IPR044148">
    <property type="entry name" value="ALDH_GabD1-like"/>
</dbReference>
<dbReference type="RefSeq" id="WP_062621299.1">
    <property type="nucleotide sequence ID" value="NZ_JRWG01000003.1"/>
</dbReference>
<dbReference type="InterPro" id="IPR016160">
    <property type="entry name" value="Ald_DH_CS_CYS"/>
</dbReference>
<dbReference type="AlphaFoldDB" id="A0A137RIZ8"/>
<evidence type="ECO:0000256" key="3">
    <source>
        <dbReference type="ARBA" id="ARBA00023002"/>
    </source>
</evidence>
<feature type="domain" description="Aldehyde dehydrogenase" evidence="4">
    <location>
        <begin position="4"/>
        <end position="449"/>
    </location>
</feature>
<dbReference type="PANTHER" id="PTHR43217">
    <property type="entry name" value="SUCCINATE SEMIALDEHYDE DEHYDROGENASE [NAD(P)+] SAD"/>
    <property type="match status" value="1"/>
</dbReference>
<comment type="similarity">
    <text evidence="1">Belongs to the aldehyde dehydrogenase family.</text>
</comment>
<sequence length="453" mass="50303">MATTTSINPYNGKELKSYKNHTKNEISEIIDKADKRFYSWRETSFAERKKLMLAAAAELKRNKREYAETMTLEMGKPISQAIAEIEKCAWVCEYYAENAEKQLENEVIKTDAHKSYVSYEPLGVVLAIMPWNYPFWQVFRFTAPALMAGNIGILKHASNVFGSALNIEKVFKRAGFPENCFTTLLVGSEAVEEIIENEKVKAVTLTGSGPAGSSVASIAGKNIKKTVLELGGSNALIVMKDCDMDKTIDTCVQARFQNTGQSCIAGKRLLIDESIAEEFIEKMLIKVRELKSGDPMDEESYVGTLAREDLAKDLEKQVNESVKAGAKIVIGGKRQGAYFEPTVLTNVTEEMAVFKEETFGPALSVTTFKTVEEAISLSNSSKFGLGVSIFTKNIEEAEKLAFQFDEGAVFINELVKSDPRLPFGGIKQSGYGRELSEHGIREFVNRKTVFINK</sequence>
<reference evidence="5 6" key="2">
    <citation type="journal article" date="2016" name="Int. J. Syst. Evol. Microbiol.">
        <title>Vitellibacter aquimaris sp. nov., a marine bacterium isolated from seawater.</title>
        <authorList>
            <person name="Thevarajoo S."/>
            <person name="Selvaratnam C."/>
            <person name="Goh K.M."/>
            <person name="Hong K.W."/>
            <person name="Chan X.Y."/>
            <person name="Chan K.G."/>
            <person name="Chong C.S."/>
        </authorList>
    </citation>
    <scope>NUCLEOTIDE SEQUENCE [LARGE SCALE GENOMIC DNA]</scope>
    <source>
        <strain evidence="5 6">D-24</strain>
    </source>
</reference>
<accession>A0A137RIZ8</accession>
<keyword evidence="6" id="KW-1185">Reference proteome</keyword>
<dbReference type="Gene3D" id="3.40.605.10">
    <property type="entry name" value="Aldehyde Dehydrogenase, Chain A, domain 1"/>
    <property type="match status" value="1"/>
</dbReference>
<dbReference type="CDD" id="cd07100">
    <property type="entry name" value="ALDH_SSADH1_GabD1"/>
    <property type="match status" value="1"/>
</dbReference>
<dbReference type="GO" id="GO:0004030">
    <property type="term" value="F:aldehyde dehydrogenase [NAD(P)+] activity"/>
    <property type="evidence" value="ECO:0007669"/>
    <property type="project" value="InterPro"/>
</dbReference>
<dbReference type="PROSITE" id="PS00070">
    <property type="entry name" value="ALDEHYDE_DEHYDR_CYS"/>
    <property type="match status" value="1"/>
</dbReference>
<proteinExistence type="inferred from homology"/>
<dbReference type="InterPro" id="IPR016162">
    <property type="entry name" value="Ald_DH_N"/>
</dbReference>
<evidence type="ECO:0000256" key="1">
    <source>
        <dbReference type="ARBA" id="ARBA00009986"/>
    </source>
</evidence>
<gene>
    <name evidence="5" type="ORF">LS48_06790</name>
</gene>
<dbReference type="InterPro" id="IPR047110">
    <property type="entry name" value="GABD/Sad-like"/>
</dbReference>
<dbReference type="FunFam" id="3.40.605.10:FF:000012">
    <property type="entry name" value="NAD-dependent succinate-semialdehyde dehydrogenase"/>
    <property type="match status" value="1"/>
</dbReference>
<dbReference type="Gene3D" id="3.40.309.10">
    <property type="entry name" value="Aldehyde Dehydrogenase, Chain A, domain 2"/>
    <property type="match status" value="1"/>
</dbReference>
<dbReference type="PANTHER" id="PTHR43217:SF1">
    <property type="entry name" value="SUCCINATE SEMIALDEHYDE DEHYDROGENASE [NAD(P)+] SAD"/>
    <property type="match status" value="1"/>
</dbReference>
<dbReference type="Pfam" id="PF00171">
    <property type="entry name" value="Aldedh"/>
    <property type="match status" value="1"/>
</dbReference>
<organism evidence="5 6">
    <name type="scientific">Aequorivita aquimaris</name>
    <dbReference type="NCBI Taxonomy" id="1548749"/>
    <lineage>
        <taxon>Bacteria</taxon>
        <taxon>Pseudomonadati</taxon>
        <taxon>Bacteroidota</taxon>
        <taxon>Flavobacteriia</taxon>
        <taxon>Flavobacteriales</taxon>
        <taxon>Flavobacteriaceae</taxon>
        <taxon>Aequorivita</taxon>
    </lineage>
</organism>
<dbReference type="EMBL" id="JRWG01000003">
    <property type="protein sequence ID" value="KXO00166.1"/>
    <property type="molecule type" value="Genomic_DNA"/>
</dbReference>
<dbReference type="GO" id="GO:0004777">
    <property type="term" value="F:succinate-semialdehyde dehydrogenase (NAD+) activity"/>
    <property type="evidence" value="ECO:0007669"/>
    <property type="project" value="TreeGrafter"/>
</dbReference>
<dbReference type="InterPro" id="IPR016163">
    <property type="entry name" value="Ald_DH_C"/>
</dbReference>
<evidence type="ECO:0000256" key="2">
    <source>
        <dbReference type="ARBA" id="ARBA00022857"/>
    </source>
</evidence>
<name>A0A137RIZ8_9FLAO</name>
<comment type="caution">
    <text evidence="5">The sequence shown here is derived from an EMBL/GenBank/DDBJ whole genome shotgun (WGS) entry which is preliminary data.</text>
</comment>
<evidence type="ECO:0000313" key="5">
    <source>
        <dbReference type="EMBL" id="KXO00166.1"/>
    </source>
</evidence>
<protein>
    <submittedName>
        <fullName evidence="5">Succinate-semialdehyde dehydrogenase</fullName>
    </submittedName>
</protein>
<keyword evidence="3" id="KW-0560">Oxidoreductase</keyword>
<dbReference type="STRING" id="1548749.LS48_06790"/>
<dbReference type="FunFam" id="3.40.309.10:FF:000009">
    <property type="entry name" value="Aldehyde dehydrogenase A"/>
    <property type="match status" value="1"/>
</dbReference>
<dbReference type="Proteomes" id="UP000070138">
    <property type="component" value="Unassembled WGS sequence"/>
</dbReference>
<dbReference type="OrthoDB" id="9762913at2"/>
<dbReference type="InterPro" id="IPR016161">
    <property type="entry name" value="Ald_DH/histidinol_DH"/>
</dbReference>
<evidence type="ECO:0000313" key="6">
    <source>
        <dbReference type="Proteomes" id="UP000070138"/>
    </source>
</evidence>
<dbReference type="PATRIC" id="fig|1548749.3.peg.1437"/>
<dbReference type="InterPro" id="IPR015590">
    <property type="entry name" value="Aldehyde_DH_dom"/>
</dbReference>
<dbReference type="SUPFAM" id="SSF53720">
    <property type="entry name" value="ALDH-like"/>
    <property type="match status" value="1"/>
</dbReference>